<protein>
    <submittedName>
        <fullName evidence="5">Metalloregulator ArsR/SmtB family transcription factor</fullName>
    </submittedName>
</protein>
<dbReference type="GO" id="GO:0003700">
    <property type="term" value="F:DNA-binding transcription factor activity"/>
    <property type="evidence" value="ECO:0007669"/>
    <property type="project" value="InterPro"/>
</dbReference>
<dbReference type="EMBL" id="JALBGC010000005">
    <property type="protein sequence ID" value="MCI1189522.1"/>
    <property type="molecule type" value="Genomic_DNA"/>
</dbReference>
<keyword evidence="6" id="KW-1185">Reference proteome</keyword>
<comment type="caution">
    <text evidence="5">The sequence shown here is derived from an EMBL/GenBank/DDBJ whole genome shotgun (WGS) entry which is preliminary data.</text>
</comment>
<dbReference type="CDD" id="cd00090">
    <property type="entry name" value="HTH_ARSR"/>
    <property type="match status" value="1"/>
</dbReference>
<dbReference type="NCBIfam" id="NF033788">
    <property type="entry name" value="HTH_metalloreg"/>
    <property type="match status" value="1"/>
</dbReference>
<evidence type="ECO:0000256" key="1">
    <source>
        <dbReference type="ARBA" id="ARBA00023015"/>
    </source>
</evidence>
<organism evidence="5 6">
    <name type="scientific">Hymenobacter cyanobacteriorum</name>
    <dbReference type="NCBI Taxonomy" id="2926463"/>
    <lineage>
        <taxon>Bacteria</taxon>
        <taxon>Pseudomonadati</taxon>
        <taxon>Bacteroidota</taxon>
        <taxon>Cytophagia</taxon>
        <taxon>Cytophagales</taxon>
        <taxon>Hymenobacteraceae</taxon>
        <taxon>Hymenobacter</taxon>
    </lineage>
</organism>
<dbReference type="Proteomes" id="UP001139193">
    <property type="component" value="Unassembled WGS sequence"/>
</dbReference>
<dbReference type="PANTHER" id="PTHR33154">
    <property type="entry name" value="TRANSCRIPTIONAL REGULATOR, ARSR FAMILY"/>
    <property type="match status" value="1"/>
</dbReference>
<accession>A0A9X1VIL5</accession>
<dbReference type="Pfam" id="PF01022">
    <property type="entry name" value="HTH_5"/>
    <property type="match status" value="1"/>
</dbReference>
<evidence type="ECO:0000256" key="2">
    <source>
        <dbReference type="ARBA" id="ARBA00023125"/>
    </source>
</evidence>
<dbReference type="GO" id="GO:0003677">
    <property type="term" value="F:DNA binding"/>
    <property type="evidence" value="ECO:0007669"/>
    <property type="project" value="UniProtKB-KW"/>
</dbReference>
<dbReference type="PANTHER" id="PTHR33154:SF15">
    <property type="entry name" value="REGULATORY PROTEIN ARSR"/>
    <property type="match status" value="1"/>
</dbReference>
<proteinExistence type="predicted"/>
<dbReference type="InterPro" id="IPR001845">
    <property type="entry name" value="HTH_ArsR_DNA-bd_dom"/>
</dbReference>
<dbReference type="PRINTS" id="PR00778">
    <property type="entry name" value="HTHARSR"/>
</dbReference>
<evidence type="ECO:0000256" key="3">
    <source>
        <dbReference type="ARBA" id="ARBA00023163"/>
    </source>
</evidence>
<keyword evidence="3" id="KW-0804">Transcription</keyword>
<dbReference type="InterPro" id="IPR036388">
    <property type="entry name" value="WH-like_DNA-bd_sf"/>
</dbReference>
<evidence type="ECO:0000313" key="6">
    <source>
        <dbReference type="Proteomes" id="UP001139193"/>
    </source>
</evidence>
<dbReference type="SUPFAM" id="SSF46785">
    <property type="entry name" value="Winged helix' DNA-binding domain"/>
    <property type="match status" value="1"/>
</dbReference>
<reference evidence="5" key="1">
    <citation type="submission" date="2022-03" db="EMBL/GenBank/DDBJ databases">
        <title>Bacterial whole genome sequence for Hymenobacter sp. DH14.</title>
        <authorList>
            <person name="Le V."/>
        </authorList>
    </citation>
    <scope>NUCLEOTIDE SEQUENCE</scope>
    <source>
        <strain evidence="5">DH14</strain>
    </source>
</reference>
<dbReference type="AlphaFoldDB" id="A0A9X1VIL5"/>
<gene>
    <name evidence="5" type="ORF">MON38_19030</name>
</gene>
<feature type="domain" description="HTH arsR-type" evidence="4">
    <location>
        <begin position="8"/>
        <end position="106"/>
    </location>
</feature>
<dbReference type="SMART" id="SM00418">
    <property type="entry name" value="HTH_ARSR"/>
    <property type="match status" value="1"/>
</dbReference>
<evidence type="ECO:0000259" key="4">
    <source>
        <dbReference type="PROSITE" id="PS50987"/>
    </source>
</evidence>
<keyword evidence="1" id="KW-0805">Transcription regulation</keyword>
<name>A0A9X1VIL5_9BACT</name>
<dbReference type="InterPro" id="IPR011991">
    <property type="entry name" value="ArsR-like_HTH"/>
</dbReference>
<sequence>MASHKREHFTAAEQQLAAVAKALGHPARVAIVRLLAQRRVCVCGELVLELPLSQSTVSQHLKELKAAGLVQGEVDGPRVCYCLDAAGWAVARRLFGDLLAEMPVAAAPDAAGCC</sequence>
<dbReference type="InterPro" id="IPR051081">
    <property type="entry name" value="HTH_MetalResp_TranReg"/>
</dbReference>
<dbReference type="PROSITE" id="PS50987">
    <property type="entry name" value="HTH_ARSR_2"/>
    <property type="match status" value="1"/>
</dbReference>
<dbReference type="InterPro" id="IPR036390">
    <property type="entry name" value="WH_DNA-bd_sf"/>
</dbReference>
<dbReference type="Gene3D" id="1.10.10.10">
    <property type="entry name" value="Winged helix-like DNA-binding domain superfamily/Winged helix DNA-binding domain"/>
    <property type="match status" value="1"/>
</dbReference>
<keyword evidence="2" id="KW-0238">DNA-binding</keyword>
<dbReference type="RefSeq" id="WP_241937748.1">
    <property type="nucleotide sequence ID" value="NZ_JALBGC010000005.1"/>
</dbReference>
<evidence type="ECO:0000313" key="5">
    <source>
        <dbReference type="EMBL" id="MCI1189522.1"/>
    </source>
</evidence>